<dbReference type="Proteomes" id="UP001208689">
    <property type="component" value="Chromosome"/>
</dbReference>
<name>A0ABY6HZ51_9ARCH</name>
<reference evidence="1" key="1">
    <citation type="submission" date="2022-09" db="EMBL/GenBank/DDBJ databases">
        <title>Actin cytoskeleton and complex cell architecture in an #Asgard archaeon.</title>
        <authorList>
            <person name="Ponce Toledo R.I."/>
            <person name="Schleper C."/>
            <person name="Rodrigues Oliveira T."/>
            <person name="Wollweber F."/>
            <person name="Xu J."/>
            <person name="Rittmann S."/>
            <person name="Klingl A."/>
            <person name="Pilhofer M."/>
        </authorList>
    </citation>
    <scope>NUCLEOTIDE SEQUENCE</scope>
    <source>
        <strain evidence="1">B-35</strain>
    </source>
</reference>
<evidence type="ECO:0000313" key="2">
    <source>
        <dbReference type="Proteomes" id="UP001208689"/>
    </source>
</evidence>
<gene>
    <name evidence="1" type="ORF">NEF87_005088</name>
</gene>
<sequence length="122" mass="14724">MEQYNHLLQHVCWGFSTEEYTFDEFQVEIELYNRDVDPKHPWNPDQIVFPYREIVLEAPQGDEFLSIHSLRPDGFSALVLMYDVHHWYREYFHLDPHHYFFEGLSRIKKPTSIPSFFILTGS</sequence>
<evidence type="ECO:0000313" key="1">
    <source>
        <dbReference type="EMBL" id="UYP48803.1"/>
    </source>
</evidence>
<keyword evidence="2" id="KW-1185">Reference proteome</keyword>
<dbReference type="EMBL" id="CP104013">
    <property type="protein sequence ID" value="UYP48803.1"/>
    <property type="molecule type" value="Genomic_DNA"/>
</dbReference>
<organism evidence="1 2">
    <name type="scientific">Candidatus Lokiarchaeum ossiferum</name>
    <dbReference type="NCBI Taxonomy" id="2951803"/>
    <lineage>
        <taxon>Archaea</taxon>
        <taxon>Promethearchaeati</taxon>
        <taxon>Promethearchaeota</taxon>
        <taxon>Promethearchaeia</taxon>
        <taxon>Promethearchaeales</taxon>
        <taxon>Promethearchaeaceae</taxon>
        <taxon>Candidatus Lokiarchaeum</taxon>
    </lineage>
</organism>
<protein>
    <submittedName>
        <fullName evidence="1">Uncharacterized protein</fullName>
    </submittedName>
</protein>
<accession>A0ABY6HZ51</accession>
<proteinExistence type="predicted"/>